<evidence type="ECO:0000259" key="13">
    <source>
        <dbReference type="SMART" id="SM00382"/>
    </source>
</evidence>
<feature type="region of interest" description="Disordered" evidence="12">
    <location>
        <begin position="390"/>
        <end position="417"/>
    </location>
</feature>
<dbReference type="NCBIfam" id="NF004046">
    <property type="entry name" value="PRK05563.1"/>
    <property type="match status" value="1"/>
</dbReference>
<keyword evidence="5" id="KW-0235">DNA replication</keyword>
<evidence type="ECO:0000313" key="14">
    <source>
        <dbReference type="EMBL" id="QGP91989.1"/>
    </source>
</evidence>
<keyword evidence="3" id="KW-0808">Transferase</keyword>
<comment type="similarity">
    <text evidence="1">Belongs to the DnaX/STICHEL family.</text>
</comment>
<protein>
    <recommendedName>
        <fullName evidence="2">DNA-directed DNA polymerase</fullName>
        <ecNumber evidence="2">2.7.7.7</ecNumber>
    </recommendedName>
</protein>
<dbReference type="FunFam" id="1.10.8.60:FF:000013">
    <property type="entry name" value="DNA polymerase III subunit gamma/tau"/>
    <property type="match status" value="1"/>
</dbReference>
<keyword evidence="6" id="KW-0479">Metal-binding</keyword>
<evidence type="ECO:0000256" key="9">
    <source>
        <dbReference type="ARBA" id="ARBA00022840"/>
    </source>
</evidence>
<keyword evidence="10" id="KW-0239">DNA-directed DNA polymerase</keyword>
<gene>
    <name evidence="14" type="primary">ruvB_2</name>
    <name evidence="14" type="ORF">MGLY_13440</name>
</gene>
<dbReference type="InterPro" id="IPR001270">
    <property type="entry name" value="ClpA/B"/>
</dbReference>
<dbReference type="GO" id="GO:0006261">
    <property type="term" value="P:DNA-templated DNA replication"/>
    <property type="evidence" value="ECO:0007669"/>
    <property type="project" value="TreeGrafter"/>
</dbReference>
<feature type="compositionally biased region" description="Low complexity" evidence="12">
    <location>
        <begin position="393"/>
        <end position="405"/>
    </location>
</feature>
<evidence type="ECO:0000256" key="4">
    <source>
        <dbReference type="ARBA" id="ARBA00022695"/>
    </source>
</evidence>
<dbReference type="InterPro" id="IPR012763">
    <property type="entry name" value="DNA_pol_III_sug/sutau_N"/>
</dbReference>
<dbReference type="SMART" id="SM00382">
    <property type="entry name" value="AAA"/>
    <property type="match status" value="1"/>
</dbReference>
<dbReference type="NCBIfam" id="TIGR01128">
    <property type="entry name" value="holA"/>
    <property type="match status" value="1"/>
</dbReference>
<evidence type="ECO:0000256" key="12">
    <source>
        <dbReference type="SAM" id="MobiDB-lite"/>
    </source>
</evidence>
<dbReference type="GO" id="GO:0005524">
    <property type="term" value="F:ATP binding"/>
    <property type="evidence" value="ECO:0007669"/>
    <property type="project" value="UniProtKB-KW"/>
</dbReference>
<evidence type="ECO:0000256" key="6">
    <source>
        <dbReference type="ARBA" id="ARBA00022723"/>
    </source>
</evidence>
<dbReference type="EC" id="2.7.7.7" evidence="2"/>
<keyword evidence="8" id="KW-0862">Zinc</keyword>
<name>A0A6I5ZQR5_9FIRM</name>
<dbReference type="InterPro" id="IPR045085">
    <property type="entry name" value="HLD_clamp_pol_III_gamma_tau"/>
</dbReference>
<dbReference type="CDD" id="cd00009">
    <property type="entry name" value="AAA"/>
    <property type="match status" value="1"/>
</dbReference>
<accession>A0A6I5ZQR5</accession>
<dbReference type="GO" id="GO:0009360">
    <property type="term" value="C:DNA polymerase III complex"/>
    <property type="evidence" value="ECO:0007669"/>
    <property type="project" value="InterPro"/>
</dbReference>
<dbReference type="GO" id="GO:0016787">
    <property type="term" value="F:hydrolase activity"/>
    <property type="evidence" value="ECO:0007669"/>
    <property type="project" value="UniProtKB-KW"/>
</dbReference>
<dbReference type="Gene3D" id="3.40.50.300">
    <property type="entry name" value="P-loop containing nucleotide triphosphate hydrolases"/>
    <property type="match status" value="1"/>
</dbReference>
<dbReference type="Pfam" id="PF13177">
    <property type="entry name" value="DNA_pol3_delta2"/>
    <property type="match status" value="1"/>
</dbReference>
<reference evidence="14 15" key="1">
    <citation type="submission" date="2019-11" db="EMBL/GenBank/DDBJ databases">
        <title>Genome sequence of Moorella glycerini DSM11254.</title>
        <authorList>
            <person name="Poehlein A."/>
            <person name="Boeer T."/>
            <person name="Daniel R."/>
        </authorList>
    </citation>
    <scope>NUCLEOTIDE SEQUENCE [LARGE SCALE GENOMIC DNA]</scope>
    <source>
        <strain evidence="14 15">DSM 11254</strain>
    </source>
</reference>
<dbReference type="PANTHER" id="PTHR11669">
    <property type="entry name" value="REPLICATION FACTOR C / DNA POLYMERASE III GAMMA-TAU SUBUNIT"/>
    <property type="match status" value="1"/>
</dbReference>
<evidence type="ECO:0000256" key="10">
    <source>
        <dbReference type="ARBA" id="ARBA00022932"/>
    </source>
</evidence>
<dbReference type="SUPFAM" id="SSF52540">
    <property type="entry name" value="P-loop containing nucleoside triphosphate hydrolases"/>
    <property type="match status" value="1"/>
</dbReference>
<feature type="domain" description="AAA+ ATPase" evidence="13">
    <location>
        <begin position="39"/>
        <end position="181"/>
    </location>
</feature>
<evidence type="ECO:0000256" key="1">
    <source>
        <dbReference type="ARBA" id="ARBA00006360"/>
    </source>
</evidence>
<dbReference type="Pfam" id="PF22608">
    <property type="entry name" value="DNAX_ATPase_lid"/>
    <property type="match status" value="1"/>
</dbReference>
<dbReference type="GO" id="GO:0046872">
    <property type="term" value="F:metal ion binding"/>
    <property type="evidence" value="ECO:0007669"/>
    <property type="project" value="UniProtKB-KW"/>
</dbReference>
<keyword evidence="7" id="KW-0547">Nucleotide-binding</keyword>
<comment type="catalytic activity">
    <reaction evidence="11">
        <text>DNA(n) + a 2'-deoxyribonucleoside 5'-triphosphate = DNA(n+1) + diphosphate</text>
        <dbReference type="Rhea" id="RHEA:22508"/>
        <dbReference type="Rhea" id="RHEA-COMP:17339"/>
        <dbReference type="Rhea" id="RHEA-COMP:17340"/>
        <dbReference type="ChEBI" id="CHEBI:33019"/>
        <dbReference type="ChEBI" id="CHEBI:61560"/>
        <dbReference type="ChEBI" id="CHEBI:173112"/>
        <dbReference type="EC" id="2.7.7.7"/>
    </reaction>
</comment>
<dbReference type="GO" id="GO:0003677">
    <property type="term" value="F:DNA binding"/>
    <property type="evidence" value="ECO:0007669"/>
    <property type="project" value="InterPro"/>
</dbReference>
<dbReference type="EMBL" id="CP046244">
    <property type="protein sequence ID" value="QGP91989.1"/>
    <property type="molecule type" value="Genomic_DNA"/>
</dbReference>
<dbReference type="Gene3D" id="1.10.8.60">
    <property type="match status" value="1"/>
</dbReference>
<keyword evidence="14" id="KW-0378">Hydrolase</keyword>
<keyword evidence="9" id="KW-0067">ATP-binding</keyword>
<evidence type="ECO:0000256" key="11">
    <source>
        <dbReference type="ARBA" id="ARBA00049244"/>
    </source>
</evidence>
<dbReference type="Pfam" id="PF20964">
    <property type="entry name" value="DnaX_C"/>
    <property type="match status" value="1"/>
</dbReference>
<dbReference type="InterPro" id="IPR027417">
    <property type="entry name" value="P-loop_NTPase"/>
</dbReference>
<dbReference type="Pfam" id="PF12169">
    <property type="entry name" value="DNA_pol3_gamma3"/>
    <property type="match status" value="1"/>
</dbReference>
<sequence>MLAQYQALYRQWRPRTFAEIVGQEHITRTLLNALRNHRLVHAYLFCGPRGTGKTSTAKILAKAVNCQSPREGEPCNECPNCRRINAGNSLDVLEIDAASNRGIDEIRELIEKIPLGPVEGRYKVYIIDEVHMLTPEAFNALLKTLEEPPVHAVFILATTEPRKVLPTILSRCQRFDFHPLTVAAISGRLQEVAAANKVQIEPAALSLLARKAAGGLRDALSLLDQILSTGNQEIITAAQVAATLGTARLDILLALTDALAAGDGAAMLRLVDTALQSGVEPQRLLEDLLEHTRNLLLLHMDPRAGEFTGLLPEEVEQVAAQAQKFTPRRLLDLMERLQEGGAALRWNNQPRVLLEMTLAGFLVDPGPSLDDLARRVEELEKSLAALAGRGEVAAGRQPAAGRPAGPTGPGTHDRGHAAAVMKAAMRPVDRLGVAPLPASQAGPEPGNQARPVAGTAGGAEKDPGSSETQLELFTVQERWPEVLAAARRESVHLQAYLRAGEPAAVSGDSLTLEVKTDFHRGMLEQPANRQKVEAVLARVFGRPLKLVITAGRPPVDGVSQEVLAKLVEYFGPDKVEIKD</sequence>
<dbReference type="Gene3D" id="1.20.272.10">
    <property type="match status" value="1"/>
</dbReference>
<dbReference type="InterPro" id="IPR048448">
    <property type="entry name" value="DnaX-like_C"/>
</dbReference>
<dbReference type="SUPFAM" id="SSF48019">
    <property type="entry name" value="post-AAA+ oligomerization domain-like"/>
    <property type="match status" value="1"/>
</dbReference>
<dbReference type="FunFam" id="3.40.50.300:FF:000014">
    <property type="entry name" value="DNA polymerase III subunit gamma/tau"/>
    <property type="match status" value="1"/>
</dbReference>
<evidence type="ECO:0000256" key="7">
    <source>
        <dbReference type="ARBA" id="ARBA00022741"/>
    </source>
</evidence>
<organism evidence="14 15">
    <name type="scientific">Neomoorella glycerini</name>
    <dbReference type="NCBI Taxonomy" id="55779"/>
    <lineage>
        <taxon>Bacteria</taxon>
        <taxon>Bacillati</taxon>
        <taxon>Bacillota</taxon>
        <taxon>Clostridia</taxon>
        <taxon>Neomoorellales</taxon>
        <taxon>Neomoorellaceae</taxon>
        <taxon>Neomoorella</taxon>
    </lineage>
</organism>
<feature type="region of interest" description="Disordered" evidence="12">
    <location>
        <begin position="434"/>
        <end position="468"/>
    </location>
</feature>
<keyword evidence="14" id="KW-0347">Helicase</keyword>
<proteinExistence type="inferred from homology"/>
<dbReference type="InterPro" id="IPR008921">
    <property type="entry name" value="DNA_pol3_clamp-load_cplx_C"/>
</dbReference>
<evidence type="ECO:0000256" key="5">
    <source>
        <dbReference type="ARBA" id="ARBA00022705"/>
    </source>
</evidence>
<evidence type="ECO:0000313" key="15">
    <source>
        <dbReference type="Proteomes" id="UP000425916"/>
    </source>
</evidence>
<dbReference type="InterPro" id="IPR050238">
    <property type="entry name" value="DNA_Rep/Repair_Clamp_Loader"/>
</dbReference>
<keyword evidence="15" id="KW-1185">Reference proteome</keyword>
<dbReference type="NCBIfam" id="TIGR02397">
    <property type="entry name" value="dnaX_nterm"/>
    <property type="match status" value="1"/>
</dbReference>
<evidence type="ECO:0000256" key="3">
    <source>
        <dbReference type="ARBA" id="ARBA00022679"/>
    </source>
</evidence>
<dbReference type="InterPro" id="IPR022754">
    <property type="entry name" value="DNA_pol_III_gamma-3"/>
</dbReference>
<dbReference type="AlphaFoldDB" id="A0A6I5ZQR5"/>
<dbReference type="Proteomes" id="UP000425916">
    <property type="component" value="Chromosome"/>
</dbReference>
<evidence type="ECO:0000256" key="8">
    <source>
        <dbReference type="ARBA" id="ARBA00022833"/>
    </source>
</evidence>
<dbReference type="InterPro" id="IPR003593">
    <property type="entry name" value="AAA+_ATPase"/>
</dbReference>
<evidence type="ECO:0000256" key="2">
    <source>
        <dbReference type="ARBA" id="ARBA00012417"/>
    </source>
</evidence>
<dbReference type="GO" id="GO:0004386">
    <property type="term" value="F:helicase activity"/>
    <property type="evidence" value="ECO:0007669"/>
    <property type="project" value="UniProtKB-KW"/>
</dbReference>
<dbReference type="RefSeq" id="WP_211662098.1">
    <property type="nucleotide sequence ID" value="NZ_CP046244.1"/>
</dbReference>
<dbReference type="PRINTS" id="PR00300">
    <property type="entry name" value="CLPPROTEASEA"/>
</dbReference>
<dbReference type="PANTHER" id="PTHR11669:SF0">
    <property type="entry name" value="PROTEIN STICHEL-LIKE 2"/>
    <property type="match status" value="1"/>
</dbReference>
<dbReference type="GO" id="GO:0003887">
    <property type="term" value="F:DNA-directed DNA polymerase activity"/>
    <property type="evidence" value="ECO:0007669"/>
    <property type="project" value="UniProtKB-KW"/>
</dbReference>
<dbReference type="CDD" id="cd18137">
    <property type="entry name" value="HLD_clamp_pol_III_gamma_tau"/>
    <property type="match status" value="1"/>
</dbReference>
<dbReference type="InterPro" id="IPR005790">
    <property type="entry name" value="DNA_polIII_delta"/>
</dbReference>
<keyword evidence="4" id="KW-0548">Nucleotidyltransferase</keyword>